<organism evidence="1 2">
    <name type="scientific">Azospirillum endophyticum</name>
    <dbReference type="NCBI Taxonomy" id="2800326"/>
    <lineage>
        <taxon>Bacteria</taxon>
        <taxon>Pseudomonadati</taxon>
        <taxon>Pseudomonadota</taxon>
        <taxon>Alphaproteobacteria</taxon>
        <taxon>Rhodospirillales</taxon>
        <taxon>Azospirillaceae</taxon>
        <taxon>Azospirillum</taxon>
    </lineage>
</organism>
<dbReference type="SUPFAM" id="SSF53474">
    <property type="entry name" value="alpha/beta-Hydrolases"/>
    <property type="match status" value="1"/>
</dbReference>
<dbReference type="InterPro" id="IPR029058">
    <property type="entry name" value="AB_hydrolase_fold"/>
</dbReference>
<dbReference type="Pfam" id="PF26363">
    <property type="entry name" value="Phospholipase-like"/>
    <property type="match status" value="1"/>
</dbReference>
<evidence type="ECO:0008006" key="3">
    <source>
        <dbReference type="Google" id="ProtNLM"/>
    </source>
</evidence>
<proteinExistence type="predicted"/>
<gene>
    <name evidence="1" type="ORF">JHL17_31680</name>
</gene>
<dbReference type="RefSeq" id="WP_200198646.1">
    <property type="nucleotide sequence ID" value="NZ_JAENHM010000077.1"/>
</dbReference>
<evidence type="ECO:0000313" key="1">
    <source>
        <dbReference type="EMBL" id="MBK1841967.1"/>
    </source>
</evidence>
<accession>A0ABS1FFH3</accession>
<reference evidence="2" key="1">
    <citation type="submission" date="2021-01" db="EMBL/GenBank/DDBJ databases">
        <title>Genome public.</title>
        <authorList>
            <person name="Liu C."/>
            <person name="Sun Q."/>
        </authorList>
    </citation>
    <scope>NUCLEOTIDE SEQUENCE [LARGE SCALE GENOMIC DNA]</scope>
    <source>
        <strain evidence="2">YIM B02556</strain>
    </source>
</reference>
<protein>
    <recommendedName>
        <fullName evidence="3">Fungal lipase-like domain-containing protein</fullName>
    </recommendedName>
</protein>
<evidence type="ECO:0000313" key="2">
    <source>
        <dbReference type="Proteomes" id="UP000652760"/>
    </source>
</evidence>
<name>A0ABS1FFH3_9PROT</name>
<dbReference type="Proteomes" id="UP000652760">
    <property type="component" value="Unassembled WGS sequence"/>
</dbReference>
<comment type="caution">
    <text evidence="1">The sequence shown here is derived from an EMBL/GenBank/DDBJ whole genome shotgun (WGS) entry which is preliminary data.</text>
</comment>
<sequence length="241" mass="25660">MPVNILDLAVAANTVYNFQKGRGNDESAFSKAEGARRSPPGFQVLFTHEDTDVGFFGAVYQEKHSDQYIVAYRGTAVGSSTSGQMAGGKNLKTDIALYTIESLPAGIRAAHLLLEQAKMMLGADRPILCGHSLGGAIATIVAVEAGLPCCAFNAPTVSKMVRGGIIHGPYVRVTKEDLPAIEKQIVNFNLQWDPISKSSKAVGKVIKLPATMMTGGHSQDKVVANIKSSKYASMPFFDLVG</sequence>
<keyword evidence="2" id="KW-1185">Reference proteome</keyword>
<dbReference type="Gene3D" id="3.40.50.1820">
    <property type="entry name" value="alpha/beta hydrolase"/>
    <property type="match status" value="1"/>
</dbReference>
<dbReference type="EMBL" id="JAENHM010000077">
    <property type="protein sequence ID" value="MBK1841967.1"/>
    <property type="molecule type" value="Genomic_DNA"/>
</dbReference>